<evidence type="ECO:0000256" key="4">
    <source>
        <dbReference type="ARBA" id="ARBA00022679"/>
    </source>
</evidence>
<gene>
    <name evidence="7" type="ORF">C8D95_103269</name>
</gene>
<dbReference type="InterPro" id="IPR013655">
    <property type="entry name" value="PAS_fold_3"/>
</dbReference>
<dbReference type="Proteomes" id="UP000245390">
    <property type="component" value="Unassembled WGS sequence"/>
</dbReference>
<dbReference type="InterPro" id="IPR000700">
    <property type="entry name" value="PAS-assoc_C"/>
</dbReference>
<evidence type="ECO:0000259" key="6">
    <source>
        <dbReference type="PROSITE" id="PS50113"/>
    </source>
</evidence>
<organism evidence="7 8">
    <name type="scientific">Silicimonas algicola</name>
    <dbReference type="NCBI Taxonomy" id="1826607"/>
    <lineage>
        <taxon>Bacteria</taxon>
        <taxon>Pseudomonadati</taxon>
        <taxon>Pseudomonadota</taxon>
        <taxon>Alphaproteobacteria</taxon>
        <taxon>Rhodobacterales</taxon>
        <taxon>Paracoccaceae</taxon>
    </lineage>
</organism>
<feature type="domain" description="PAC" evidence="6">
    <location>
        <begin position="81"/>
        <end position="133"/>
    </location>
</feature>
<dbReference type="PANTHER" id="PTHR43304">
    <property type="entry name" value="PHYTOCHROME-LIKE PROTEIN CPH1"/>
    <property type="match status" value="1"/>
</dbReference>
<dbReference type="Gene3D" id="3.30.450.20">
    <property type="entry name" value="PAS domain"/>
    <property type="match status" value="3"/>
</dbReference>
<dbReference type="Pfam" id="PF08448">
    <property type="entry name" value="PAS_4"/>
    <property type="match status" value="1"/>
</dbReference>
<accession>A0A316G8T7</accession>
<reference evidence="7 8" key="1">
    <citation type="submission" date="2018-05" db="EMBL/GenBank/DDBJ databases">
        <title>Genomic Encyclopedia of Type Strains, Phase IV (KMG-IV): sequencing the most valuable type-strain genomes for metagenomic binning, comparative biology and taxonomic classification.</title>
        <authorList>
            <person name="Goeker M."/>
        </authorList>
    </citation>
    <scope>NUCLEOTIDE SEQUENCE [LARGE SCALE GENOMIC DNA]</scope>
    <source>
        <strain evidence="7 8">DSM 103371</strain>
    </source>
</reference>
<keyword evidence="5" id="KW-0418">Kinase</keyword>
<keyword evidence="4" id="KW-0808">Transferase</keyword>
<dbReference type="AlphaFoldDB" id="A0A316G8T7"/>
<keyword evidence="8" id="KW-1185">Reference proteome</keyword>
<evidence type="ECO:0000313" key="7">
    <source>
        <dbReference type="EMBL" id="PWK57032.1"/>
    </source>
</evidence>
<dbReference type="InterPro" id="IPR013656">
    <property type="entry name" value="PAS_4"/>
</dbReference>
<sequence length="341" mass="37527">MSADKTVAESCHELASAWQAGTYEWWPSADRLSWSPELIRLYGLKQAPTAEDGFSALVHPEDRVRVEGETSTYLGSDLTTYSHSFRIVRPDGAVRVMLDRGVIDRDAAGNVRVIRGLNIDVTDQARAGFSMQHGAAAGVGGQPEQAHLAPHAVPTGVFEWDIRADKVQRIASDYPGMPKTEGAPETFEHVAKAVHPADREAFRAAVTAALTSPDGKYWSRHRYAGPKGAECWFVENGRVEFDTDRTPIRMIGFAHAIPEQEHPGQEPTDADAVLAALFGGAPVGLGVWDSEFRFQYVNPMLASINGLPSDVHIGRRPDELLPDLVDFERLYRRWGEILETG</sequence>
<dbReference type="EC" id="2.7.13.3" evidence="2"/>
<dbReference type="NCBIfam" id="TIGR00229">
    <property type="entry name" value="sensory_box"/>
    <property type="match status" value="1"/>
</dbReference>
<evidence type="ECO:0000256" key="3">
    <source>
        <dbReference type="ARBA" id="ARBA00022553"/>
    </source>
</evidence>
<evidence type="ECO:0000256" key="2">
    <source>
        <dbReference type="ARBA" id="ARBA00012438"/>
    </source>
</evidence>
<evidence type="ECO:0000313" key="8">
    <source>
        <dbReference type="Proteomes" id="UP000245390"/>
    </source>
</evidence>
<dbReference type="EMBL" id="QGGV01000003">
    <property type="protein sequence ID" value="PWK57032.1"/>
    <property type="molecule type" value="Genomic_DNA"/>
</dbReference>
<evidence type="ECO:0000256" key="1">
    <source>
        <dbReference type="ARBA" id="ARBA00000085"/>
    </source>
</evidence>
<dbReference type="InterPro" id="IPR001610">
    <property type="entry name" value="PAC"/>
</dbReference>
<keyword evidence="3" id="KW-0597">Phosphoprotein</keyword>
<comment type="caution">
    <text evidence="7">The sequence shown here is derived from an EMBL/GenBank/DDBJ whole genome shotgun (WGS) entry which is preliminary data.</text>
</comment>
<dbReference type="SUPFAM" id="SSF55785">
    <property type="entry name" value="PYP-like sensor domain (PAS domain)"/>
    <property type="match status" value="3"/>
</dbReference>
<evidence type="ECO:0000256" key="5">
    <source>
        <dbReference type="ARBA" id="ARBA00022777"/>
    </source>
</evidence>
<name>A0A316G8T7_9RHOB</name>
<dbReference type="CDD" id="cd00130">
    <property type="entry name" value="PAS"/>
    <property type="match status" value="1"/>
</dbReference>
<dbReference type="PANTHER" id="PTHR43304:SF1">
    <property type="entry name" value="PAC DOMAIN-CONTAINING PROTEIN"/>
    <property type="match status" value="1"/>
</dbReference>
<dbReference type="InterPro" id="IPR000014">
    <property type="entry name" value="PAS"/>
</dbReference>
<comment type="catalytic activity">
    <reaction evidence="1">
        <text>ATP + protein L-histidine = ADP + protein N-phospho-L-histidine.</text>
        <dbReference type="EC" id="2.7.13.3"/>
    </reaction>
</comment>
<proteinExistence type="predicted"/>
<dbReference type="Pfam" id="PF08447">
    <property type="entry name" value="PAS_3"/>
    <property type="match status" value="2"/>
</dbReference>
<dbReference type="SMART" id="SM00086">
    <property type="entry name" value="PAC"/>
    <property type="match status" value="2"/>
</dbReference>
<dbReference type="Gene3D" id="2.10.70.100">
    <property type="match status" value="1"/>
</dbReference>
<protein>
    <recommendedName>
        <fullName evidence="2">histidine kinase</fullName>
        <ecNumber evidence="2">2.7.13.3</ecNumber>
    </recommendedName>
</protein>
<dbReference type="InterPro" id="IPR035965">
    <property type="entry name" value="PAS-like_dom_sf"/>
</dbReference>
<dbReference type="InterPro" id="IPR052162">
    <property type="entry name" value="Sensor_kinase/Photoreceptor"/>
</dbReference>
<dbReference type="GO" id="GO:0004673">
    <property type="term" value="F:protein histidine kinase activity"/>
    <property type="evidence" value="ECO:0007669"/>
    <property type="project" value="UniProtKB-EC"/>
</dbReference>
<dbReference type="PROSITE" id="PS50113">
    <property type="entry name" value="PAC"/>
    <property type="match status" value="1"/>
</dbReference>